<keyword evidence="4" id="KW-1185">Reference proteome</keyword>
<organism evidence="3 4">
    <name type="scientific">Mya arenaria</name>
    <name type="common">Soft-shell clam</name>
    <dbReference type="NCBI Taxonomy" id="6604"/>
    <lineage>
        <taxon>Eukaryota</taxon>
        <taxon>Metazoa</taxon>
        <taxon>Spiralia</taxon>
        <taxon>Lophotrochozoa</taxon>
        <taxon>Mollusca</taxon>
        <taxon>Bivalvia</taxon>
        <taxon>Autobranchia</taxon>
        <taxon>Heteroconchia</taxon>
        <taxon>Euheterodonta</taxon>
        <taxon>Imparidentia</taxon>
        <taxon>Neoheterodontei</taxon>
        <taxon>Myida</taxon>
        <taxon>Myoidea</taxon>
        <taxon>Myidae</taxon>
        <taxon>Mya</taxon>
    </lineage>
</organism>
<dbReference type="CDD" id="cd02440">
    <property type="entry name" value="AdoMet_MTases"/>
    <property type="match status" value="1"/>
</dbReference>
<dbReference type="Proteomes" id="UP001164746">
    <property type="component" value="Chromosome 11"/>
</dbReference>
<evidence type="ECO:0000259" key="2">
    <source>
        <dbReference type="Pfam" id="PF08241"/>
    </source>
</evidence>
<evidence type="ECO:0000256" key="1">
    <source>
        <dbReference type="SAM" id="Phobius"/>
    </source>
</evidence>
<protein>
    <recommendedName>
        <fullName evidence="2">Methyltransferase type 11 domain-containing protein</fullName>
    </recommendedName>
</protein>
<dbReference type="PANTHER" id="PTHR45445">
    <property type="match status" value="1"/>
</dbReference>
<dbReference type="SUPFAM" id="SSF53335">
    <property type="entry name" value="S-adenosyl-L-methionine-dependent methyltransferases"/>
    <property type="match status" value="1"/>
</dbReference>
<feature type="domain" description="Methyltransferase type 11" evidence="2">
    <location>
        <begin position="92"/>
        <end position="188"/>
    </location>
</feature>
<dbReference type="InterPro" id="IPR029063">
    <property type="entry name" value="SAM-dependent_MTases_sf"/>
</dbReference>
<name>A0ABY7F9J0_MYAAR</name>
<feature type="transmembrane region" description="Helical" evidence="1">
    <location>
        <begin position="12"/>
        <end position="29"/>
    </location>
</feature>
<sequence length="264" mass="30310">MPVWFHIDHRYFVFGAFGVTASIAIYSTYKLNSERRKRRQENVYESEKLVNEYLVFHYSSQSETLKYDFGPKDSLEFPRRCAELCLESFQDGLAGRFEEVVGLDYSQAFVDVCNRLKADGQLEYFVQDEGDLDRSRASFIQGDACDLPTNLGTFGCVLAANLICRLHSPFKFLNRLAGLVAPGGILVITSPYTWLTQFTDKSTWLGGFQDKNGREVYGFDTLKKTLGPQFDLIKDVNMPFFIRETAHKNQWSVAHATVWKRKQE</sequence>
<proteinExistence type="predicted"/>
<evidence type="ECO:0000313" key="4">
    <source>
        <dbReference type="Proteomes" id="UP001164746"/>
    </source>
</evidence>
<dbReference type="PANTHER" id="PTHR45445:SF2">
    <property type="entry name" value="METHYLTRANSFERASE TYPE 11 DOMAIN-CONTAINING PROTEIN"/>
    <property type="match status" value="1"/>
</dbReference>
<dbReference type="Pfam" id="PF08241">
    <property type="entry name" value="Methyltransf_11"/>
    <property type="match status" value="1"/>
</dbReference>
<evidence type="ECO:0000313" key="3">
    <source>
        <dbReference type="EMBL" id="WAR18730.1"/>
    </source>
</evidence>
<accession>A0ABY7F9J0</accession>
<dbReference type="Gene3D" id="3.40.50.150">
    <property type="entry name" value="Vaccinia Virus protein VP39"/>
    <property type="match status" value="1"/>
</dbReference>
<keyword evidence="1" id="KW-1133">Transmembrane helix</keyword>
<dbReference type="InterPro" id="IPR013216">
    <property type="entry name" value="Methyltransf_11"/>
</dbReference>
<gene>
    <name evidence="3" type="ORF">MAR_000568</name>
</gene>
<keyword evidence="1" id="KW-0472">Membrane</keyword>
<keyword evidence="1" id="KW-0812">Transmembrane</keyword>
<dbReference type="EMBL" id="CP111022">
    <property type="protein sequence ID" value="WAR18730.1"/>
    <property type="molecule type" value="Genomic_DNA"/>
</dbReference>
<reference evidence="3" key="1">
    <citation type="submission" date="2022-11" db="EMBL/GenBank/DDBJ databases">
        <title>Centuries of genome instability and evolution in soft-shell clam transmissible cancer (bioRxiv).</title>
        <authorList>
            <person name="Hart S.F.M."/>
            <person name="Yonemitsu M.A."/>
            <person name="Giersch R.M."/>
            <person name="Beal B.F."/>
            <person name="Arriagada G."/>
            <person name="Davis B.W."/>
            <person name="Ostrander E.A."/>
            <person name="Goff S.P."/>
            <person name="Metzger M.J."/>
        </authorList>
    </citation>
    <scope>NUCLEOTIDE SEQUENCE</scope>
    <source>
        <strain evidence="3">MELC-2E11</strain>
        <tissue evidence="3">Siphon/mantle</tissue>
    </source>
</reference>